<accession>A0A914DNM2</accession>
<evidence type="ECO:0000313" key="2">
    <source>
        <dbReference type="Proteomes" id="UP000887540"/>
    </source>
</evidence>
<proteinExistence type="predicted"/>
<organism evidence="2 3">
    <name type="scientific">Acrobeloides nanus</name>
    <dbReference type="NCBI Taxonomy" id="290746"/>
    <lineage>
        <taxon>Eukaryota</taxon>
        <taxon>Metazoa</taxon>
        <taxon>Ecdysozoa</taxon>
        <taxon>Nematoda</taxon>
        <taxon>Chromadorea</taxon>
        <taxon>Rhabditida</taxon>
        <taxon>Tylenchina</taxon>
        <taxon>Cephalobomorpha</taxon>
        <taxon>Cephaloboidea</taxon>
        <taxon>Cephalobidae</taxon>
        <taxon>Acrobeloides</taxon>
    </lineage>
</organism>
<evidence type="ECO:0000256" key="1">
    <source>
        <dbReference type="SAM" id="SignalP"/>
    </source>
</evidence>
<feature type="signal peptide" evidence="1">
    <location>
        <begin position="1"/>
        <end position="16"/>
    </location>
</feature>
<dbReference type="Proteomes" id="UP000887540">
    <property type="component" value="Unplaced"/>
</dbReference>
<sequence length="75" mass="8497">MVFILVIVICIGLGSSQPILSDEERTNIMAYLAPRRNFPSIKRSFDDPWSSIMNGKLFQDIDESRSGMNYKGLRG</sequence>
<protein>
    <submittedName>
        <fullName evidence="3">Uncharacterized protein</fullName>
    </submittedName>
</protein>
<dbReference type="WBParaSite" id="ACRNAN_scaffold3201.g21432.t1">
    <property type="protein sequence ID" value="ACRNAN_scaffold3201.g21432.t1"/>
    <property type="gene ID" value="ACRNAN_scaffold3201.g21432"/>
</dbReference>
<reference evidence="3" key="1">
    <citation type="submission" date="2022-11" db="UniProtKB">
        <authorList>
            <consortium name="WormBaseParasite"/>
        </authorList>
    </citation>
    <scope>IDENTIFICATION</scope>
</reference>
<dbReference type="AlphaFoldDB" id="A0A914DNM2"/>
<feature type="chain" id="PRO_5037517091" evidence="1">
    <location>
        <begin position="17"/>
        <end position="75"/>
    </location>
</feature>
<name>A0A914DNM2_9BILA</name>
<keyword evidence="2" id="KW-1185">Reference proteome</keyword>
<evidence type="ECO:0000313" key="3">
    <source>
        <dbReference type="WBParaSite" id="ACRNAN_scaffold3201.g21432.t1"/>
    </source>
</evidence>
<keyword evidence="1" id="KW-0732">Signal</keyword>